<dbReference type="OrthoDB" id="3635484at2"/>
<protein>
    <submittedName>
        <fullName evidence="2">Uncharacterized protein</fullName>
    </submittedName>
</protein>
<keyword evidence="3" id="KW-1185">Reference proteome</keyword>
<dbReference type="STRING" id="589385.SAMN05421504_102994"/>
<dbReference type="EMBL" id="FNON01000002">
    <property type="protein sequence ID" value="SDX31142.1"/>
    <property type="molecule type" value="Genomic_DNA"/>
</dbReference>
<reference evidence="2 3" key="1">
    <citation type="submission" date="2016-10" db="EMBL/GenBank/DDBJ databases">
        <authorList>
            <person name="de Groot N.N."/>
        </authorList>
    </citation>
    <scope>NUCLEOTIDE SEQUENCE [LARGE SCALE GENOMIC DNA]</scope>
    <source>
        <strain evidence="2 3">CPCC 202699</strain>
    </source>
</reference>
<proteinExistence type="predicted"/>
<gene>
    <name evidence="2" type="ORF">SAMN05421504_102994</name>
</gene>
<name>A0A1H3AN74_9PSEU</name>
<evidence type="ECO:0000256" key="1">
    <source>
        <dbReference type="SAM" id="MobiDB-lite"/>
    </source>
</evidence>
<organism evidence="2 3">
    <name type="scientific">Amycolatopsis xylanica</name>
    <dbReference type="NCBI Taxonomy" id="589385"/>
    <lineage>
        <taxon>Bacteria</taxon>
        <taxon>Bacillati</taxon>
        <taxon>Actinomycetota</taxon>
        <taxon>Actinomycetes</taxon>
        <taxon>Pseudonocardiales</taxon>
        <taxon>Pseudonocardiaceae</taxon>
        <taxon>Amycolatopsis</taxon>
    </lineage>
</organism>
<sequence length="340" mass="34432">MAHGSATEGRGAVRSSRWVSRALFVLGGAAAAWMISDASASAAEEPAAPSGASAGLTPLTDATVTGLNDATRGVSGFAGDAAGAATTGYRDAVCHQDATAWTLPGESAKQSPAWCTDAERNHKGRVEHEVSSRVSDAVTDLASDAVVHPVSRTLGAFEHIVRKPEDAQQVLGETLQPADGGELGQRVWDLLNHNDATDVVLPSITSLLPERDDLPTAAAPATTEAPALQLVTVVIPDSAKSAFSAAFGATSEESTDVQSDSRDDQSGSKLPFPLDRLPIAPSAPTAPGGGTAPGGHCDGPAFGFIPGASAALINASVSNALTGVRYMPLTPGSQPGVTPD</sequence>
<evidence type="ECO:0000313" key="2">
    <source>
        <dbReference type="EMBL" id="SDX31142.1"/>
    </source>
</evidence>
<dbReference type="AlphaFoldDB" id="A0A1H3AN74"/>
<dbReference type="Proteomes" id="UP000199515">
    <property type="component" value="Unassembled WGS sequence"/>
</dbReference>
<feature type="region of interest" description="Disordered" evidence="1">
    <location>
        <begin position="247"/>
        <end position="294"/>
    </location>
</feature>
<evidence type="ECO:0000313" key="3">
    <source>
        <dbReference type="Proteomes" id="UP000199515"/>
    </source>
</evidence>
<accession>A0A1H3AN74</accession>